<name>A0ABX1W0R8_9SPHI</name>
<dbReference type="RefSeq" id="WP_175269503.1">
    <property type="nucleotide sequence ID" value="NZ_JABFCR010000021.1"/>
</dbReference>
<reference evidence="1 2" key="1">
    <citation type="submission" date="2020-05" db="EMBL/GenBank/DDBJ databases">
        <authorList>
            <person name="Khan S.A."/>
            <person name="Jeon C.O."/>
            <person name="Chun B.H."/>
        </authorList>
    </citation>
    <scope>NUCLEOTIDE SEQUENCE [LARGE SCALE GENOMIC DNA]</scope>
    <source>
        <strain evidence="1 2">S1162</strain>
    </source>
</reference>
<comment type="caution">
    <text evidence="1">The sequence shown here is derived from an EMBL/GenBank/DDBJ whole genome shotgun (WGS) entry which is preliminary data.</text>
</comment>
<accession>A0ABX1W0R8</accession>
<evidence type="ECO:0000313" key="2">
    <source>
        <dbReference type="Proteomes" id="UP000566071"/>
    </source>
</evidence>
<protein>
    <recommendedName>
        <fullName evidence="3">Alpha-2-macroglobulin bait region domain-containing protein</fullName>
    </recommendedName>
</protein>
<keyword evidence="2" id="KW-1185">Reference proteome</keyword>
<evidence type="ECO:0008006" key="3">
    <source>
        <dbReference type="Google" id="ProtNLM"/>
    </source>
</evidence>
<dbReference type="Proteomes" id="UP000566071">
    <property type="component" value="Unassembled WGS sequence"/>
</dbReference>
<sequence>MPLTINRNQNIDLQFLPEGGNLVKGLKSTVGFKAIGEDGKGTPVLGAIYNSKGDEIVSFATIHNGMGSFEFTPKAGEVYTARLSKPVIKSFELPKISAVGTVMHINNPKQGDALNVTLQGTNSLTTDTACYLIGTSRGAVYYTQKVDLTQPALSVDKKLFPTGIARFTFFIGKRPLNERAVFIDNHDQLNITVATNHPTYRKRDSVSLTIAVKDKSGLPVQGNFSLAVTDDSQVRVDSLGNYGIGASLLINSELRGTVEAPGYYINRKDKQAREALDNLLLTQGWVGYSWKNMFAPLKSRSLSWRKSLKLPGR</sequence>
<gene>
    <name evidence="1" type="ORF">HK413_06095</name>
</gene>
<organism evidence="1 2">
    <name type="scientific">Mucilaginibacter humi</name>
    <dbReference type="NCBI Taxonomy" id="2732510"/>
    <lineage>
        <taxon>Bacteria</taxon>
        <taxon>Pseudomonadati</taxon>
        <taxon>Bacteroidota</taxon>
        <taxon>Sphingobacteriia</taxon>
        <taxon>Sphingobacteriales</taxon>
        <taxon>Sphingobacteriaceae</taxon>
        <taxon>Mucilaginibacter</taxon>
    </lineage>
</organism>
<evidence type="ECO:0000313" key="1">
    <source>
        <dbReference type="EMBL" id="NNU33819.1"/>
    </source>
</evidence>
<proteinExistence type="predicted"/>
<dbReference type="EMBL" id="JABFCR010000021">
    <property type="protein sequence ID" value="NNU33819.1"/>
    <property type="molecule type" value="Genomic_DNA"/>
</dbReference>